<keyword evidence="18" id="KW-0175">Coiled coil</keyword>
<evidence type="ECO:0000256" key="13">
    <source>
        <dbReference type="ARBA" id="ARBA00037706"/>
    </source>
</evidence>
<evidence type="ECO:0000256" key="6">
    <source>
        <dbReference type="ARBA" id="ARBA00022692"/>
    </source>
</evidence>
<dbReference type="PANTHER" id="PTHR10468:SF0">
    <property type="entry name" value="ALPHA-1,3-MANNOSYL-GLYCOPROTEIN 2-BETA-N-ACETYLGLUCOSAMINYLTRANSFERASE"/>
    <property type="match status" value="1"/>
</dbReference>
<evidence type="ECO:0000256" key="4">
    <source>
        <dbReference type="ARBA" id="ARBA00022676"/>
    </source>
</evidence>
<dbReference type="GO" id="GO:0000139">
    <property type="term" value="C:Golgi membrane"/>
    <property type="evidence" value="ECO:0007669"/>
    <property type="project" value="UniProtKB-SubCell"/>
</dbReference>
<evidence type="ECO:0000256" key="15">
    <source>
        <dbReference type="ARBA" id="ARBA00041712"/>
    </source>
</evidence>
<dbReference type="InterPro" id="IPR029044">
    <property type="entry name" value="Nucleotide-diphossugar_trans"/>
</dbReference>
<comment type="pathway">
    <text evidence="2 17">Protein modification; protein glycosylation.</text>
</comment>
<dbReference type="PANTHER" id="PTHR10468">
    <property type="entry name" value="PROTEIN O-LINKED-MANNOSE BETA-1,2-N-ACETYLGLUCOSAMINYLTRANSFERASE 1/ALPHA-1,3-MANNOSYL-GLYCOPROTEIN 2-BETA-N-ACETYLGLUCOSAMINYLTRANSFERASE"/>
    <property type="match status" value="1"/>
</dbReference>
<evidence type="ECO:0000256" key="7">
    <source>
        <dbReference type="ARBA" id="ARBA00022723"/>
    </source>
</evidence>
<evidence type="ECO:0000256" key="17">
    <source>
        <dbReference type="RuleBase" id="RU368119"/>
    </source>
</evidence>
<keyword evidence="9 17" id="KW-1133">Transmembrane helix</keyword>
<dbReference type="Gene3D" id="3.10.180.20">
    <property type="entry name" value="N-Acetylglucosaminyltransferase I, Domain 2"/>
    <property type="match status" value="1"/>
</dbReference>
<evidence type="ECO:0000256" key="10">
    <source>
        <dbReference type="ARBA" id="ARBA00023034"/>
    </source>
</evidence>
<comment type="cofactor">
    <cofactor evidence="17">
        <name>Mn(2+)</name>
        <dbReference type="ChEBI" id="CHEBI:29035"/>
    </cofactor>
    <text evidence="17">The cofactor is mostly bound to the substrate.</text>
</comment>
<keyword evidence="5" id="KW-0808">Transferase</keyword>
<keyword evidence="8 17" id="KW-0735">Signal-anchor</keyword>
<dbReference type="Proteomes" id="UP001286313">
    <property type="component" value="Unassembled WGS sequence"/>
</dbReference>
<evidence type="ECO:0000256" key="18">
    <source>
        <dbReference type="SAM" id="Coils"/>
    </source>
</evidence>
<evidence type="ECO:0000256" key="2">
    <source>
        <dbReference type="ARBA" id="ARBA00004922"/>
    </source>
</evidence>
<keyword evidence="7 17" id="KW-0479">Metal-binding</keyword>
<evidence type="ECO:0000256" key="9">
    <source>
        <dbReference type="ARBA" id="ARBA00022989"/>
    </source>
</evidence>
<comment type="function">
    <text evidence="13 17">Initiates complex N-linked carbohydrate formation. Essential for the conversion of high-mannose to hybrid and complex N-glycans.</text>
</comment>
<dbReference type="GO" id="GO:0030145">
    <property type="term" value="F:manganese ion binding"/>
    <property type="evidence" value="ECO:0007669"/>
    <property type="project" value="UniProtKB-UniRule"/>
</dbReference>
<gene>
    <name evidence="19" type="ORF">Pcinc_033046</name>
</gene>
<dbReference type="Pfam" id="PF03071">
    <property type="entry name" value="GNT-I"/>
    <property type="match status" value="1"/>
</dbReference>
<proteinExistence type="inferred from homology"/>
<evidence type="ECO:0000313" key="20">
    <source>
        <dbReference type="Proteomes" id="UP001286313"/>
    </source>
</evidence>
<comment type="subcellular location">
    <subcellularLocation>
        <location evidence="1 17">Golgi apparatus membrane</location>
        <topology evidence="1 17">Single-pass type II membrane protein</topology>
    </subcellularLocation>
</comment>
<dbReference type="EMBL" id="JAWQEG010004600">
    <property type="protein sequence ID" value="KAK3860936.1"/>
    <property type="molecule type" value="Genomic_DNA"/>
</dbReference>
<evidence type="ECO:0000256" key="8">
    <source>
        <dbReference type="ARBA" id="ARBA00022968"/>
    </source>
</evidence>
<accession>A0AAE1ET24</accession>
<evidence type="ECO:0000256" key="16">
    <source>
        <dbReference type="ARBA" id="ARBA00049421"/>
    </source>
</evidence>
<feature type="coiled-coil region" evidence="18">
    <location>
        <begin position="37"/>
        <end position="64"/>
    </location>
</feature>
<keyword evidence="6 17" id="KW-0812">Transmembrane</keyword>
<protein>
    <recommendedName>
        <fullName evidence="14 17">Alpha-1,3-mannosyl-glycoprotein 2-beta-N-acetylglucosaminyltransferase</fullName>
        <shortName evidence="17">GNT-I</shortName>
        <shortName evidence="17">GlcNAc-T I</shortName>
        <ecNumber evidence="14 17">2.4.1.101</ecNumber>
    </recommendedName>
    <alternativeName>
        <fullName evidence="15 17">N-glycosyl-oligosaccharide-glycoprotein N-acetylglucosaminyltransferase I</fullName>
    </alternativeName>
</protein>
<dbReference type="GO" id="GO:0006487">
    <property type="term" value="P:protein N-linked glycosylation"/>
    <property type="evidence" value="ECO:0007669"/>
    <property type="project" value="TreeGrafter"/>
</dbReference>
<keyword evidence="4 17" id="KW-0328">Glycosyltransferase</keyword>
<dbReference type="SUPFAM" id="SSF53448">
    <property type="entry name" value="Nucleotide-diphospho-sugar transferases"/>
    <property type="match status" value="1"/>
</dbReference>
<dbReference type="InterPro" id="IPR004139">
    <property type="entry name" value="Glyco_trans_13"/>
</dbReference>
<evidence type="ECO:0000313" key="19">
    <source>
        <dbReference type="EMBL" id="KAK3860936.1"/>
    </source>
</evidence>
<evidence type="ECO:0000256" key="11">
    <source>
        <dbReference type="ARBA" id="ARBA00023136"/>
    </source>
</evidence>
<reference evidence="19" key="1">
    <citation type="submission" date="2023-10" db="EMBL/GenBank/DDBJ databases">
        <title>Genome assemblies of two species of porcelain crab, Petrolisthes cinctipes and Petrolisthes manimaculis (Anomura: Porcellanidae).</title>
        <authorList>
            <person name="Angst P."/>
        </authorList>
    </citation>
    <scope>NUCLEOTIDE SEQUENCE</scope>
    <source>
        <strain evidence="19">PB745_01</strain>
        <tissue evidence="19">Gill</tissue>
    </source>
</reference>
<comment type="similarity">
    <text evidence="3 17">Belongs to the glycosyltransferase 13 family.</text>
</comment>
<keyword evidence="11 17" id="KW-0472">Membrane</keyword>
<dbReference type="Gene3D" id="3.90.550.10">
    <property type="entry name" value="Spore Coat Polysaccharide Biosynthesis Protein SpsA, Chain A"/>
    <property type="match status" value="1"/>
</dbReference>
<comment type="caution">
    <text evidence="19">The sequence shown here is derived from an EMBL/GenBank/DDBJ whole genome shotgun (WGS) entry which is preliminary data.</text>
</comment>
<dbReference type="CDD" id="cd02514">
    <property type="entry name" value="GT13_GLCNAC-TI"/>
    <property type="match status" value="1"/>
</dbReference>
<evidence type="ECO:0000256" key="5">
    <source>
        <dbReference type="ARBA" id="ARBA00022679"/>
    </source>
</evidence>
<dbReference type="EC" id="2.4.1.101" evidence="14 17"/>
<dbReference type="InterPro" id="IPR052261">
    <property type="entry name" value="Glycosyltransferase_13"/>
</dbReference>
<name>A0AAE1ET24_PETCI</name>
<organism evidence="19 20">
    <name type="scientific">Petrolisthes cinctipes</name>
    <name type="common">Flat porcelain crab</name>
    <dbReference type="NCBI Taxonomy" id="88211"/>
    <lineage>
        <taxon>Eukaryota</taxon>
        <taxon>Metazoa</taxon>
        <taxon>Ecdysozoa</taxon>
        <taxon>Arthropoda</taxon>
        <taxon>Crustacea</taxon>
        <taxon>Multicrustacea</taxon>
        <taxon>Malacostraca</taxon>
        <taxon>Eumalacostraca</taxon>
        <taxon>Eucarida</taxon>
        <taxon>Decapoda</taxon>
        <taxon>Pleocyemata</taxon>
        <taxon>Anomura</taxon>
        <taxon>Galatheoidea</taxon>
        <taxon>Porcellanidae</taxon>
        <taxon>Petrolisthes</taxon>
    </lineage>
</organism>
<evidence type="ECO:0000256" key="1">
    <source>
        <dbReference type="ARBA" id="ARBA00004323"/>
    </source>
</evidence>
<dbReference type="AlphaFoldDB" id="A0AAE1ET24"/>
<dbReference type="GO" id="GO:0003827">
    <property type="term" value="F:alpha-1,3-mannosylglycoprotein 2-beta-N-acetylglucosaminyltransferase activity"/>
    <property type="evidence" value="ECO:0007669"/>
    <property type="project" value="UniProtKB-UniRule"/>
</dbReference>
<evidence type="ECO:0000256" key="3">
    <source>
        <dbReference type="ARBA" id="ARBA00006492"/>
    </source>
</evidence>
<feature type="transmembrane region" description="Helical" evidence="17">
    <location>
        <begin position="7"/>
        <end position="26"/>
    </location>
</feature>
<keyword evidence="20" id="KW-1185">Reference proteome</keyword>
<keyword evidence="10 17" id="KW-0333">Golgi apparatus</keyword>
<comment type="catalytic activity">
    <reaction evidence="16 17">
        <text>N(4)-(alpha-D-Man-(1-&gt;3)-[alpha-D-Man-(1-&gt;3)-[alpha-D-Man-(1-&gt;6)]-alpha-D-Man-(1-&gt;6)]-beta-D-Man-(1-&gt;4)-beta-D-GlcNAc-(1-&gt;4)-beta-D-GlcNAc)-L-asparaginyl-[protein] (N-glucan mannose isomer 5A1,2) + UDP-N-acetyl-alpha-D-glucosamine = N(4)-{beta-D-GlcNAc-(1-&gt;2)-alpha-D-Man-(1-&gt;3)-[alpha-D-Man-(1-&gt;3)-[alpha-D-Man-(1-&gt;6)]-alpha-D-Man-(1-&gt;6)]-beta-D-Man-(1-&gt;4)-beta-D-GlcNAc-(1-&gt;4)-beta-D-GlcNAc}-L-asparaginyl-[protein] + UDP + H(+)</text>
        <dbReference type="Rhea" id="RHEA:11456"/>
        <dbReference type="Rhea" id="RHEA-COMP:14367"/>
        <dbReference type="Rhea" id="RHEA-COMP:14368"/>
        <dbReference type="ChEBI" id="CHEBI:15378"/>
        <dbReference type="ChEBI" id="CHEBI:57705"/>
        <dbReference type="ChEBI" id="CHEBI:58223"/>
        <dbReference type="ChEBI" id="CHEBI:59087"/>
        <dbReference type="ChEBI" id="CHEBI:60625"/>
        <dbReference type="EC" id="2.4.1.101"/>
    </reaction>
</comment>
<keyword evidence="12 17" id="KW-0464">Manganese</keyword>
<dbReference type="FunFam" id="3.90.550.10:FF:000055">
    <property type="entry name" value="Alpha-1,3-mannosyl-glycoprotein 2-beta-N-acetylglucosaminyltransferase"/>
    <property type="match status" value="1"/>
</dbReference>
<evidence type="ECO:0000256" key="14">
    <source>
        <dbReference type="ARBA" id="ARBA00038949"/>
    </source>
</evidence>
<sequence length="431" mass="49892">MRKKQVLLLKVGVVVWICILCVLFIHKPTTPSGSQKSQDLSNQLDKLEDELNRQSEFYNGLLDKLRIIQKHEESNDGVAVGSLHQEGPVLPVLLIACNRESAVRRSLDLLLKYRPSQERFPIIVSQDCGHRPTREAIESYGDKVTLIQQPDLSEIEVPLKEKKFKGYFLISRHYKWALNQIFQKFNYEVVIIVEDDLDVAPDFFEYFLATYPILRADPTLWCVSAWNDNGKAELVDVKNGTNLLYRTDFFPGLGWMLTKDLWKELGPKWPKSYWDDWVRAPEQRADRACIRPEVSRTRTFGKKGVSNGLFYEKHLKQIHLNNIYTPFTKMNLTYLIKDQYDLAFQRSVQASQVVSIGDVKAGRLNKAISYRLIYHTKDNFKKITKSLGLMDDFRAGVPRTGYKGVITFFHRGLRLHLSPGNNWNGYNPSWS</sequence>
<evidence type="ECO:0000256" key="12">
    <source>
        <dbReference type="ARBA" id="ARBA00023211"/>
    </source>
</evidence>